<dbReference type="Proteomes" id="UP001219525">
    <property type="component" value="Unassembled WGS sequence"/>
</dbReference>
<feature type="domain" description="Major facilitator superfamily (MFS) profile" evidence="11">
    <location>
        <begin position="19"/>
        <end position="474"/>
    </location>
</feature>
<dbReference type="AlphaFoldDB" id="A0AAD6UYZ2"/>
<keyword evidence="5 10" id="KW-1133">Transmembrane helix</keyword>
<evidence type="ECO:0000256" key="2">
    <source>
        <dbReference type="ARBA" id="ARBA00010992"/>
    </source>
</evidence>
<feature type="transmembrane region" description="Helical" evidence="10">
    <location>
        <begin position="420"/>
        <end position="437"/>
    </location>
</feature>
<dbReference type="PROSITE" id="PS00216">
    <property type="entry name" value="SUGAR_TRANSPORT_1"/>
    <property type="match status" value="1"/>
</dbReference>
<dbReference type="Pfam" id="PF00083">
    <property type="entry name" value="Sugar_tr"/>
    <property type="match status" value="1"/>
</dbReference>
<dbReference type="PROSITE" id="PS50850">
    <property type="entry name" value="MFS"/>
    <property type="match status" value="1"/>
</dbReference>
<sequence>MTFKSQLEDLSRYRNAYLLSLSVAMGSVFFGYDIGLIGGVLSLDSFQQYFGMDKMDAREKASLVGNIVAILQLGCFLGALGVGPYSSRYGRKPCLLASGIMFIIGSAMQVIVGLGTTREYALALLFVGRFLGGVGVGMVTALVPSYISECTPRAIRGRCTGLIQLANNIGIMLSFWVNYFVSKHMSPGEKQWRLPFAMQIVPGVLFLLLMPFQPESPRYMVEQRQYGRAAKTLAFLARCSPDDETVQATVQEVKVDFLGKTNLSVLQQLRGMGESRGMALRCFIPPLVMFFQQWTGTNAINYFSPQIFASLGIGETTAELFATGVYGVVKVVSVTLVLALAVEKIGRKKCLIIGGIGQSAMMLWIGGYSGFHPTPSGSPTPLSYISITAVYLYAVFYNVGWGPLPWVVAGEVAPNHLRTVVMSYSISVSWLFSLTISKLTPIMLNELRYGTFLIFGFCCLLMAFWAWLCLPETTGFGLEEIGLLFEQDVILRALQDAPGGRFFIGNRRAAPVGKLMAGATEGGEDLLAASMRRDSESDDESSDPAQSLLPKI</sequence>
<keyword evidence="3 8" id="KW-0813">Transport</keyword>
<feature type="transmembrane region" description="Helical" evidence="10">
    <location>
        <begin position="94"/>
        <end position="114"/>
    </location>
</feature>
<gene>
    <name evidence="12" type="ORF">GGX14DRAFT_505179</name>
</gene>
<dbReference type="SUPFAM" id="SSF103473">
    <property type="entry name" value="MFS general substrate transporter"/>
    <property type="match status" value="1"/>
</dbReference>
<evidence type="ECO:0000313" key="13">
    <source>
        <dbReference type="Proteomes" id="UP001219525"/>
    </source>
</evidence>
<dbReference type="PANTHER" id="PTHR48022:SF81">
    <property type="entry name" value="MAJOR FACILITATOR SUPERFAMILY (MFS) PROFILE DOMAIN-CONTAINING PROTEIN"/>
    <property type="match status" value="1"/>
</dbReference>
<comment type="similarity">
    <text evidence="2 8">Belongs to the major facilitator superfamily. Sugar transporter (TC 2.A.1.1) family.</text>
</comment>
<dbReference type="InterPro" id="IPR036259">
    <property type="entry name" value="MFS_trans_sf"/>
</dbReference>
<evidence type="ECO:0000256" key="5">
    <source>
        <dbReference type="ARBA" id="ARBA00022989"/>
    </source>
</evidence>
<dbReference type="PROSITE" id="PS00217">
    <property type="entry name" value="SUGAR_TRANSPORT_2"/>
    <property type="match status" value="1"/>
</dbReference>
<dbReference type="NCBIfam" id="TIGR00879">
    <property type="entry name" value="SP"/>
    <property type="match status" value="1"/>
</dbReference>
<feature type="transmembrane region" description="Helical" evidence="10">
    <location>
        <begin position="21"/>
        <end position="43"/>
    </location>
</feature>
<feature type="transmembrane region" description="Helical" evidence="10">
    <location>
        <begin position="192"/>
        <end position="210"/>
    </location>
</feature>
<evidence type="ECO:0000313" key="12">
    <source>
        <dbReference type="EMBL" id="KAJ7195519.1"/>
    </source>
</evidence>
<keyword evidence="6 10" id="KW-0472">Membrane</keyword>
<reference evidence="12" key="1">
    <citation type="submission" date="2023-03" db="EMBL/GenBank/DDBJ databases">
        <title>Massive genome expansion in bonnet fungi (Mycena s.s.) driven by repeated elements and novel gene families across ecological guilds.</title>
        <authorList>
            <consortium name="Lawrence Berkeley National Laboratory"/>
            <person name="Harder C.B."/>
            <person name="Miyauchi S."/>
            <person name="Viragh M."/>
            <person name="Kuo A."/>
            <person name="Thoen E."/>
            <person name="Andreopoulos B."/>
            <person name="Lu D."/>
            <person name="Skrede I."/>
            <person name="Drula E."/>
            <person name="Henrissat B."/>
            <person name="Morin E."/>
            <person name="Kohler A."/>
            <person name="Barry K."/>
            <person name="LaButti K."/>
            <person name="Morin E."/>
            <person name="Salamov A."/>
            <person name="Lipzen A."/>
            <person name="Mereny Z."/>
            <person name="Hegedus B."/>
            <person name="Baldrian P."/>
            <person name="Stursova M."/>
            <person name="Weitz H."/>
            <person name="Taylor A."/>
            <person name="Grigoriev I.V."/>
            <person name="Nagy L.G."/>
            <person name="Martin F."/>
            <person name="Kauserud H."/>
        </authorList>
    </citation>
    <scope>NUCLEOTIDE SEQUENCE</scope>
    <source>
        <strain evidence="12">9144</strain>
    </source>
</reference>
<feature type="transmembrane region" description="Helical" evidence="10">
    <location>
        <begin position="278"/>
        <end position="295"/>
    </location>
</feature>
<evidence type="ECO:0000256" key="8">
    <source>
        <dbReference type="RuleBase" id="RU003346"/>
    </source>
</evidence>
<proteinExistence type="inferred from homology"/>
<feature type="transmembrane region" description="Helical" evidence="10">
    <location>
        <begin position="120"/>
        <end position="147"/>
    </location>
</feature>
<protein>
    <submittedName>
        <fullName evidence="12">General substrate transporter</fullName>
    </submittedName>
</protein>
<accession>A0AAD6UYZ2</accession>
<feature type="transmembrane region" description="Helical" evidence="10">
    <location>
        <begin position="383"/>
        <end position="408"/>
    </location>
</feature>
<dbReference type="InterPro" id="IPR005829">
    <property type="entry name" value="Sugar_transporter_CS"/>
</dbReference>
<evidence type="ECO:0000256" key="6">
    <source>
        <dbReference type="ARBA" id="ARBA00023136"/>
    </source>
</evidence>
<keyword evidence="4 10" id="KW-0812">Transmembrane</keyword>
<organism evidence="12 13">
    <name type="scientific">Mycena pura</name>
    <dbReference type="NCBI Taxonomy" id="153505"/>
    <lineage>
        <taxon>Eukaryota</taxon>
        <taxon>Fungi</taxon>
        <taxon>Dikarya</taxon>
        <taxon>Basidiomycota</taxon>
        <taxon>Agaricomycotina</taxon>
        <taxon>Agaricomycetes</taxon>
        <taxon>Agaricomycetidae</taxon>
        <taxon>Agaricales</taxon>
        <taxon>Marasmiineae</taxon>
        <taxon>Mycenaceae</taxon>
        <taxon>Mycena</taxon>
    </lineage>
</organism>
<dbReference type="GO" id="GO:0005351">
    <property type="term" value="F:carbohydrate:proton symporter activity"/>
    <property type="evidence" value="ECO:0007669"/>
    <property type="project" value="TreeGrafter"/>
</dbReference>
<evidence type="ECO:0000256" key="7">
    <source>
        <dbReference type="ARBA" id="ARBA00049119"/>
    </source>
</evidence>
<comment type="subcellular location">
    <subcellularLocation>
        <location evidence="1">Membrane</location>
        <topology evidence="1">Multi-pass membrane protein</topology>
    </subcellularLocation>
</comment>
<comment type="caution">
    <text evidence="12">The sequence shown here is derived from an EMBL/GenBank/DDBJ whole genome shotgun (WGS) entry which is preliminary data.</text>
</comment>
<dbReference type="InterPro" id="IPR020846">
    <property type="entry name" value="MFS_dom"/>
</dbReference>
<comment type="catalytic activity">
    <reaction evidence="7">
        <text>myo-inositol(out) + H(+)(out) = myo-inositol(in) + H(+)(in)</text>
        <dbReference type="Rhea" id="RHEA:60364"/>
        <dbReference type="ChEBI" id="CHEBI:15378"/>
        <dbReference type="ChEBI" id="CHEBI:17268"/>
    </reaction>
</comment>
<evidence type="ECO:0000256" key="1">
    <source>
        <dbReference type="ARBA" id="ARBA00004141"/>
    </source>
</evidence>
<dbReference type="GO" id="GO:0016020">
    <property type="term" value="C:membrane"/>
    <property type="evidence" value="ECO:0007669"/>
    <property type="project" value="UniProtKB-SubCell"/>
</dbReference>
<name>A0AAD6UYZ2_9AGAR</name>
<dbReference type="InterPro" id="IPR003663">
    <property type="entry name" value="Sugar/inositol_transpt"/>
</dbReference>
<evidence type="ECO:0000256" key="3">
    <source>
        <dbReference type="ARBA" id="ARBA00022448"/>
    </source>
</evidence>
<dbReference type="PRINTS" id="PR00171">
    <property type="entry name" value="SUGRTRNSPORT"/>
</dbReference>
<dbReference type="PANTHER" id="PTHR48022">
    <property type="entry name" value="PLASTIDIC GLUCOSE TRANSPORTER 4"/>
    <property type="match status" value="1"/>
</dbReference>
<feature type="transmembrane region" description="Helical" evidence="10">
    <location>
        <begin position="351"/>
        <end position="371"/>
    </location>
</feature>
<dbReference type="EMBL" id="JARJCW010000090">
    <property type="protein sequence ID" value="KAJ7195519.1"/>
    <property type="molecule type" value="Genomic_DNA"/>
</dbReference>
<feature type="region of interest" description="Disordered" evidence="9">
    <location>
        <begin position="530"/>
        <end position="552"/>
    </location>
</feature>
<keyword evidence="13" id="KW-1185">Reference proteome</keyword>
<feature type="transmembrane region" description="Helical" evidence="10">
    <location>
        <begin position="449"/>
        <end position="470"/>
    </location>
</feature>
<dbReference type="InterPro" id="IPR005828">
    <property type="entry name" value="MFS_sugar_transport-like"/>
</dbReference>
<evidence type="ECO:0000256" key="10">
    <source>
        <dbReference type="SAM" id="Phobius"/>
    </source>
</evidence>
<feature type="transmembrane region" description="Helical" evidence="10">
    <location>
        <begin position="63"/>
        <end position="82"/>
    </location>
</feature>
<evidence type="ECO:0000256" key="4">
    <source>
        <dbReference type="ARBA" id="ARBA00022692"/>
    </source>
</evidence>
<feature type="transmembrane region" description="Helical" evidence="10">
    <location>
        <begin position="159"/>
        <end position="180"/>
    </location>
</feature>
<feature type="transmembrane region" description="Helical" evidence="10">
    <location>
        <begin position="320"/>
        <end position="342"/>
    </location>
</feature>
<evidence type="ECO:0000259" key="11">
    <source>
        <dbReference type="PROSITE" id="PS50850"/>
    </source>
</evidence>
<evidence type="ECO:0000256" key="9">
    <source>
        <dbReference type="SAM" id="MobiDB-lite"/>
    </source>
</evidence>
<dbReference type="Gene3D" id="1.20.1250.20">
    <property type="entry name" value="MFS general substrate transporter like domains"/>
    <property type="match status" value="2"/>
</dbReference>
<dbReference type="InterPro" id="IPR050360">
    <property type="entry name" value="MFS_Sugar_Transporters"/>
</dbReference>